<dbReference type="InterPro" id="IPR002500">
    <property type="entry name" value="PAPS_reduct_dom"/>
</dbReference>
<evidence type="ECO:0000259" key="1">
    <source>
        <dbReference type="Pfam" id="PF01507"/>
    </source>
</evidence>
<dbReference type="EMBL" id="JBHRXP010000007">
    <property type="protein sequence ID" value="MFC3581114.1"/>
    <property type="molecule type" value="Genomic_DNA"/>
</dbReference>
<sequence length="419" mass="46520">MMNAFDSQLAIAERFVKYIPRGEASLFSGDHRASVGECVERTVSNMIAHATGYDHWILAYSGGKDSSTVATLIVSLLELGVLERPKTLTVMYADTRVELPPLQAAAREMMTRLRAMGIAVLEVCAPMDERFFVYMFGRGVPPPSNTFRWCTPQIKVEPMTAAIAEHVGRLGGRALTITGVRRGESAARDQRISLSCSRNGAECGQGWLQTDLPGALTDTFAPIDHWTLCMVWDWLKIFAPMPEFGAWPTRMIADGYGGDEDMRTGCVGCNLIAHDGALASVLKLPGWDHLTPLLGLKKLYLELRLPRHRKRQPGFQYRKDGTLQSNQQRMGPLTFDARLMGLERVLGIQAAVNEAADRLGRVGIVLIDVEEEARIRELIALQTWPRGWTGEEPNADVWLDQVDNDGSVQPILFRELVGK</sequence>
<accession>A0ABV7SVT3</accession>
<dbReference type="Proteomes" id="UP001595713">
    <property type="component" value="Unassembled WGS sequence"/>
</dbReference>
<dbReference type="InterPro" id="IPR050128">
    <property type="entry name" value="Sulfate_adenylyltrnsfr_sub2"/>
</dbReference>
<comment type="caution">
    <text evidence="2">The sequence shown here is derived from an EMBL/GenBank/DDBJ whole genome shotgun (WGS) entry which is preliminary data.</text>
</comment>
<dbReference type="PANTHER" id="PTHR43196:SF2">
    <property type="entry name" value="PHOSPHOADENOSINE PHOSPHOSULFATE REDUCTASE"/>
    <property type="match status" value="1"/>
</dbReference>
<dbReference type="Pfam" id="PF01507">
    <property type="entry name" value="PAPS_reduct"/>
    <property type="match status" value="1"/>
</dbReference>
<organism evidence="2 3">
    <name type="scientific">Sphingomonas hylomeconis</name>
    <dbReference type="NCBI Taxonomy" id="1395958"/>
    <lineage>
        <taxon>Bacteria</taxon>
        <taxon>Pseudomonadati</taxon>
        <taxon>Pseudomonadota</taxon>
        <taxon>Alphaproteobacteria</taxon>
        <taxon>Sphingomonadales</taxon>
        <taxon>Sphingomonadaceae</taxon>
        <taxon>Sphingomonas</taxon>
    </lineage>
</organism>
<dbReference type="SUPFAM" id="SSF52402">
    <property type="entry name" value="Adenine nucleotide alpha hydrolases-like"/>
    <property type="match status" value="1"/>
</dbReference>
<protein>
    <submittedName>
        <fullName evidence="2">Phosphoadenosine phosphosulfate reductase family protein</fullName>
    </submittedName>
</protein>
<gene>
    <name evidence="2" type="ORF">ACFONA_13160</name>
</gene>
<evidence type="ECO:0000313" key="3">
    <source>
        <dbReference type="Proteomes" id="UP001595713"/>
    </source>
</evidence>
<reference evidence="3" key="1">
    <citation type="journal article" date="2019" name="Int. J. Syst. Evol. Microbiol.">
        <title>The Global Catalogue of Microorganisms (GCM) 10K type strain sequencing project: providing services to taxonomists for standard genome sequencing and annotation.</title>
        <authorList>
            <consortium name="The Broad Institute Genomics Platform"/>
            <consortium name="The Broad Institute Genome Sequencing Center for Infectious Disease"/>
            <person name="Wu L."/>
            <person name="Ma J."/>
        </authorList>
    </citation>
    <scope>NUCLEOTIDE SEQUENCE [LARGE SCALE GENOMIC DNA]</scope>
    <source>
        <strain evidence="3">KCTC 42739</strain>
    </source>
</reference>
<dbReference type="InterPro" id="IPR014729">
    <property type="entry name" value="Rossmann-like_a/b/a_fold"/>
</dbReference>
<name>A0ABV7SVT3_9SPHN</name>
<evidence type="ECO:0000313" key="2">
    <source>
        <dbReference type="EMBL" id="MFC3581114.1"/>
    </source>
</evidence>
<keyword evidence="3" id="KW-1185">Reference proteome</keyword>
<proteinExistence type="predicted"/>
<dbReference type="RefSeq" id="WP_261293017.1">
    <property type="nucleotide sequence ID" value="NZ_JANQBK010000001.1"/>
</dbReference>
<dbReference type="Gene3D" id="3.40.50.620">
    <property type="entry name" value="HUPs"/>
    <property type="match status" value="1"/>
</dbReference>
<feature type="domain" description="Phosphoadenosine phosphosulphate reductase" evidence="1">
    <location>
        <begin position="57"/>
        <end position="236"/>
    </location>
</feature>
<dbReference type="PANTHER" id="PTHR43196">
    <property type="entry name" value="SULFATE ADENYLYLTRANSFERASE SUBUNIT 2"/>
    <property type="match status" value="1"/>
</dbReference>